<dbReference type="InterPro" id="IPR018597">
    <property type="entry name" value="Phage_Tuc2009_YjcQ"/>
</dbReference>
<evidence type="ECO:0000313" key="8">
    <source>
        <dbReference type="Proteomes" id="UP000309259"/>
    </source>
</evidence>
<reference evidence="4 8" key="4">
    <citation type="submission" date="2019-04" db="EMBL/GenBank/DDBJ databases">
        <title>Genome analysis of Streptococcus suis strain WUSS327.</title>
        <authorList>
            <person name="Chen H."/>
            <person name="Gao X."/>
            <person name="Wu Z."/>
        </authorList>
    </citation>
    <scope>NUCLEOTIDE SEQUENCE [LARGE SCALE GENOMIC DNA]</scope>
    <source>
        <strain evidence="4 8">WUSS327</strain>
    </source>
</reference>
<evidence type="ECO:0000313" key="2">
    <source>
        <dbReference type="EMBL" id="CYX62689.1"/>
    </source>
</evidence>
<evidence type="ECO:0000313" key="3">
    <source>
        <dbReference type="EMBL" id="RRR42792.1"/>
    </source>
</evidence>
<evidence type="ECO:0000313" key="5">
    <source>
        <dbReference type="Proteomes" id="UP000072353"/>
    </source>
</evidence>
<name>A0A0Z8G5N8_STRSU</name>
<evidence type="ECO:0000313" key="1">
    <source>
        <dbReference type="EMBL" id="CYU92705.1"/>
    </source>
</evidence>
<dbReference type="EMBL" id="FIHD01000017">
    <property type="protein sequence ID" value="CYU92705.1"/>
    <property type="molecule type" value="Genomic_DNA"/>
</dbReference>
<evidence type="ECO:0000313" key="6">
    <source>
        <dbReference type="Proteomes" id="UP000073494"/>
    </source>
</evidence>
<dbReference type="Pfam" id="PF09639">
    <property type="entry name" value="YjcQ"/>
    <property type="match status" value="1"/>
</dbReference>
<accession>A0A0Z8G5N8</accession>
<dbReference type="EMBL" id="RSDG01000108">
    <property type="protein sequence ID" value="RRR42792.1"/>
    <property type="molecule type" value="Genomic_DNA"/>
</dbReference>
<dbReference type="Proteomes" id="UP000309259">
    <property type="component" value="Unassembled WGS sequence"/>
</dbReference>
<reference evidence="5 6" key="1">
    <citation type="submission" date="2016-02" db="EMBL/GenBank/DDBJ databases">
        <authorList>
            <consortium name="Pathogen Informatics"/>
        </authorList>
    </citation>
    <scope>NUCLEOTIDE SEQUENCE [LARGE SCALE GENOMIC DNA]</scope>
    <source>
        <strain evidence="1 6">LSS54</strain>
        <strain evidence="2 5">SS975</strain>
    </source>
</reference>
<gene>
    <name evidence="3" type="ORF">EJA00_10615</name>
    <name evidence="1" type="ORF">ERS132416_01103</name>
    <name evidence="2" type="ORF">ERS132521_01505</name>
    <name evidence="4" type="ORF">FAJ35_09235</name>
</gene>
<dbReference type="EMBL" id="FILL01000013">
    <property type="protein sequence ID" value="CYX62689.1"/>
    <property type="molecule type" value="Genomic_DNA"/>
</dbReference>
<dbReference type="EMBL" id="SSXL01000036">
    <property type="protein sequence ID" value="TII00522.1"/>
    <property type="molecule type" value="Genomic_DNA"/>
</dbReference>
<dbReference type="InterPro" id="IPR036388">
    <property type="entry name" value="WH-like_DNA-bd_sf"/>
</dbReference>
<dbReference type="Proteomes" id="UP000273973">
    <property type="component" value="Unassembled WGS sequence"/>
</dbReference>
<evidence type="ECO:0000313" key="7">
    <source>
        <dbReference type="Proteomes" id="UP000273973"/>
    </source>
</evidence>
<dbReference type="Proteomes" id="UP000073494">
    <property type="component" value="Unassembled WGS sequence"/>
</dbReference>
<dbReference type="InterPro" id="IPR036390">
    <property type="entry name" value="WH_DNA-bd_sf"/>
</dbReference>
<dbReference type="Gene3D" id="1.10.10.10">
    <property type="entry name" value="Winged helix-like DNA-binding domain superfamily/Winged helix DNA-binding domain"/>
    <property type="match status" value="1"/>
</dbReference>
<proteinExistence type="predicted"/>
<dbReference type="SUPFAM" id="SSF46785">
    <property type="entry name" value="Winged helix' DNA-binding domain"/>
    <property type="match status" value="1"/>
</dbReference>
<protein>
    <submittedName>
        <fullName evidence="1">YjcQ protein</fullName>
    </submittedName>
</protein>
<evidence type="ECO:0000313" key="4">
    <source>
        <dbReference type="EMBL" id="TII00522.1"/>
    </source>
</evidence>
<dbReference type="Proteomes" id="UP000072353">
    <property type="component" value="Unassembled WGS sequence"/>
</dbReference>
<dbReference type="AlphaFoldDB" id="A0A0Z8G5N8"/>
<dbReference type="RefSeq" id="WP_024378297.1">
    <property type="nucleotide sequence ID" value="NZ_CEFG01000167.1"/>
</dbReference>
<reference evidence="3 7" key="2">
    <citation type="submission" date="2018-11" db="EMBL/GenBank/DDBJ databases">
        <authorList>
            <person name="Stevens M.J."/>
            <person name="Cernela N."/>
            <person name="Spoerry Serrano N."/>
            <person name="Schmitt S."/>
            <person name="Schrenzel J."/>
            <person name="Stephan R."/>
        </authorList>
    </citation>
    <scope>NUCLEOTIDE SEQUENCE [LARGE SCALE GENOMIC DNA]</scope>
    <source>
        <strain evidence="3 7">SS1014</strain>
    </source>
</reference>
<reference evidence="3 7" key="3">
    <citation type="submission" date="2018-12" db="EMBL/GenBank/DDBJ databases">
        <title>Whole-genome sequences of fifteen clinical Streptococcus suis strains isolated from pigs between 2006 and 2018.</title>
        <authorList>
            <person name="Stevens M.J.A."/>
            <person name="Cernela N."/>
            <person name="Spoerry Serrano N."/>
            <person name="Schmitt S."/>
            <person name="Schrenzel J."/>
            <person name="Stephan R."/>
        </authorList>
    </citation>
    <scope>NUCLEOTIDE SEQUENCE [LARGE SCALE GENOMIC DNA]</scope>
    <source>
        <strain evidence="3 7">SS1014</strain>
    </source>
</reference>
<sequence length="114" mass="12989">MAKDDYPVIVYQILAYLYNCLKKDIAVDTTYLVAQGKLFTISSTYWRFVMYNLLTEGYIDGITLSKVWGEKYPLVEGLENIGITPAGIQYLTDNSFIKKATDLLKDTKSIIPFI</sequence>
<organism evidence="1 6">
    <name type="scientific">Streptococcus suis</name>
    <dbReference type="NCBI Taxonomy" id="1307"/>
    <lineage>
        <taxon>Bacteria</taxon>
        <taxon>Bacillati</taxon>
        <taxon>Bacillota</taxon>
        <taxon>Bacilli</taxon>
        <taxon>Lactobacillales</taxon>
        <taxon>Streptococcaceae</taxon>
        <taxon>Streptococcus</taxon>
    </lineage>
</organism>